<comment type="function">
    <text evidence="6">Invertase that cleaves sucrose into glucose and fructose.</text>
</comment>
<dbReference type="InterPro" id="IPR024746">
    <property type="entry name" value="Glyco_hydro_100"/>
</dbReference>
<reference evidence="8" key="1">
    <citation type="submission" date="2020-02" db="EMBL/GenBank/DDBJ databases">
        <authorList>
            <person name="Scholz U."/>
            <person name="Mascher M."/>
            <person name="Fiebig A."/>
        </authorList>
    </citation>
    <scope>NUCLEOTIDE SEQUENCE</scope>
</reference>
<comment type="catalytic activity">
    <reaction evidence="1 6">
        <text>Hydrolysis of terminal non-reducing beta-D-fructofuranoside residues in beta-D-fructofuranosides.</text>
        <dbReference type="EC" id="3.2.1.26"/>
    </reaction>
</comment>
<organism evidence="8 9">
    <name type="scientific">Spirodela intermedia</name>
    <name type="common">Intermediate duckweed</name>
    <dbReference type="NCBI Taxonomy" id="51605"/>
    <lineage>
        <taxon>Eukaryota</taxon>
        <taxon>Viridiplantae</taxon>
        <taxon>Streptophyta</taxon>
        <taxon>Embryophyta</taxon>
        <taxon>Tracheophyta</taxon>
        <taxon>Spermatophyta</taxon>
        <taxon>Magnoliopsida</taxon>
        <taxon>Liliopsida</taxon>
        <taxon>Araceae</taxon>
        <taxon>Lemnoideae</taxon>
        <taxon>Spirodela</taxon>
    </lineage>
</organism>
<dbReference type="GO" id="GO:0004575">
    <property type="term" value="F:sucrose alpha-glucosidase activity"/>
    <property type="evidence" value="ECO:0007669"/>
    <property type="project" value="TreeGrafter"/>
</dbReference>
<dbReference type="PANTHER" id="PTHR31916">
    <property type="match status" value="1"/>
</dbReference>
<dbReference type="InterPro" id="IPR012341">
    <property type="entry name" value="6hp_glycosidase-like_sf"/>
</dbReference>
<protein>
    <recommendedName>
        <fullName evidence="6">Alkaline/neutral invertase</fullName>
        <ecNumber evidence="6">3.2.1.26</ecNumber>
    </recommendedName>
</protein>
<keyword evidence="3 6" id="KW-0378">Hydrolase</keyword>
<dbReference type="GO" id="GO:0005987">
    <property type="term" value="P:sucrose catabolic process"/>
    <property type="evidence" value="ECO:0007669"/>
    <property type="project" value="TreeGrafter"/>
</dbReference>
<dbReference type="GO" id="GO:0033926">
    <property type="term" value="F:endo-alpha-N-acetylgalactosaminidase activity"/>
    <property type="evidence" value="ECO:0007669"/>
    <property type="project" value="UniProtKB-UniRule"/>
</dbReference>
<comment type="similarity">
    <text evidence="2 6">Belongs to the glycosyl hydrolase 100 family.</text>
</comment>
<dbReference type="FunFam" id="1.50.10.10:FF:000001">
    <property type="entry name" value="probable alkaline/neutral invertase B"/>
    <property type="match status" value="1"/>
</dbReference>
<evidence type="ECO:0000256" key="5">
    <source>
        <dbReference type="ARBA" id="ARBA00023295"/>
    </source>
</evidence>
<dbReference type="OrthoDB" id="585877at2759"/>
<name>A0A7I8K0M6_SPIIN</name>
<dbReference type="Proteomes" id="UP000663760">
    <property type="component" value="Chromosome 1"/>
</dbReference>
<evidence type="ECO:0000313" key="8">
    <source>
        <dbReference type="EMBL" id="CAA7389046.1"/>
    </source>
</evidence>
<gene>
    <name evidence="8" type="ORF">SI8410_01001153</name>
</gene>
<keyword evidence="5 6" id="KW-0326">Glycosidase</keyword>
<evidence type="ECO:0000256" key="2">
    <source>
        <dbReference type="ARBA" id="ARBA00007671"/>
    </source>
</evidence>
<dbReference type="SUPFAM" id="SSF48208">
    <property type="entry name" value="Six-hairpin glycosidases"/>
    <property type="match status" value="1"/>
</dbReference>
<dbReference type="EMBL" id="LR746264">
    <property type="protein sequence ID" value="CAA7389046.1"/>
    <property type="molecule type" value="Genomic_DNA"/>
</dbReference>
<accession>A0A7I8K0M6</accession>
<dbReference type="Pfam" id="PF12899">
    <property type="entry name" value="Glyco_hydro_100"/>
    <property type="match status" value="1"/>
</dbReference>
<dbReference type="PANTHER" id="PTHR31916:SF15">
    <property type="entry name" value="ALKALINE_NEUTRAL INVERTASE D-RELATED"/>
    <property type="match status" value="1"/>
</dbReference>
<dbReference type="Gene3D" id="1.50.10.10">
    <property type="match status" value="1"/>
</dbReference>
<evidence type="ECO:0000256" key="7">
    <source>
        <dbReference type="SAM" id="MobiDB-lite"/>
    </source>
</evidence>
<dbReference type="EC" id="3.2.1.26" evidence="6"/>
<proteinExistence type="inferred from homology"/>
<evidence type="ECO:0000256" key="4">
    <source>
        <dbReference type="ARBA" id="ARBA00023277"/>
    </source>
</evidence>
<keyword evidence="4 6" id="KW-0119">Carbohydrate metabolism</keyword>
<dbReference type="InterPro" id="IPR008928">
    <property type="entry name" value="6-hairpin_glycosidase_sf"/>
</dbReference>
<evidence type="ECO:0000256" key="3">
    <source>
        <dbReference type="ARBA" id="ARBA00022801"/>
    </source>
</evidence>
<evidence type="ECO:0000256" key="6">
    <source>
        <dbReference type="RuleBase" id="RU367047"/>
    </source>
</evidence>
<sequence>MKGPGEGDDAHDLRSAVGASRDLSSLEDDGKSASPGGDMDSSVPMCSPNVPVPRFSPTFFDRHPLVCDALKALENSIIYFRGKMVGIPAALDHSSGALNYDQVFVRDFFPSALAFLMTEKPEIVKKILLRTFRLQASEKRVDCFTLGQCVMPASFKVLHNPVTGSEKLSTDFGGSAIGRVVPIDFSFWWIILLRAYTKAIGNCDLSQREDCQRGMKLILSLCLSEGFDTFPTLLCANGCCMIDRRMGTYGYPIEIQALFFMALKCARDLLKADGDWKIYIALIEKRLPALTYHMRSHFWLNHEQLNDIYRFKTEEYLYTVVNKFNVIPESIPDWLFDFMPRKGGYFIGNVSPGRMDFRWFAAGNCISILSSLTTRERSLAIMDLIEEKWQDLVGEMPMKAVFPALESHEWRIVTGCDPKNNPWSYHNGGSWPVLLWLLTAASVKTGRPRMVKIALELAERRMGKDEWPEYYDGRDGCYIGKQSRKMQTWSMSGYVVARMIAEDPSLLGLISLDEGKDMNPTLSRATSLPSRLFPDPPRYTPADNPTSLTSICASMVRKRFRPFLALFRMRKHFRCLTRVNLLGIRLFFTTIKCTSTGYSLSFSPRF</sequence>
<dbReference type="AlphaFoldDB" id="A0A7I8K0M6"/>
<evidence type="ECO:0000313" key="9">
    <source>
        <dbReference type="Proteomes" id="UP000663760"/>
    </source>
</evidence>
<keyword evidence="9" id="KW-1185">Reference proteome</keyword>
<feature type="region of interest" description="Disordered" evidence="7">
    <location>
        <begin position="1"/>
        <end position="45"/>
    </location>
</feature>
<evidence type="ECO:0000256" key="1">
    <source>
        <dbReference type="ARBA" id="ARBA00000094"/>
    </source>
</evidence>